<dbReference type="InterPro" id="IPR043504">
    <property type="entry name" value="Peptidase_S1_PA_chymotrypsin"/>
</dbReference>
<dbReference type="Pfam" id="PF00089">
    <property type="entry name" value="Trypsin"/>
    <property type="match status" value="1"/>
</dbReference>
<dbReference type="InterPro" id="IPR018114">
    <property type="entry name" value="TRYPSIN_HIS"/>
</dbReference>
<dbReference type="FunFam" id="2.40.10.10:FF:000003">
    <property type="entry name" value="Transmembrane serine protease 3"/>
    <property type="match status" value="1"/>
</dbReference>
<accession>A0A4R6RA96</accession>
<sequence length="281" mass="29515">MAFLRRMAAGALALAGLALGVVTASAGAKDPQEIINGSLAPKGAWPFVVAIEFDDGSGEFSQACGGSLINRYWVLTAAHCVIDDNGDYSQTPDSTLVLVGTQTLSSGGREVAVRKIIAHPLYDPETSDYDIALIKLASPVDNIKPVAYIQSTTAEATYAKVGTKAYVMGWGDTDPSDQDAYPDKMRQLIVPVLSRALCNGANSYNGDLTVRMMCAGYMGGGKDSCQGDSGGPLIVKNAQGKYALQVGVVSFGIGCATKNYPGIYSRLALLGAWVTNTRARN</sequence>
<keyword evidence="1" id="KW-1015">Disulfide bond</keyword>
<evidence type="ECO:0000259" key="4">
    <source>
        <dbReference type="PROSITE" id="PS50240"/>
    </source>
</evidence>
<keyword evidence="3" id="KW-0732">Signal</keyword>
<gene>
    <name evidence="5" type="ORF">EDD54_3835</name>
</gene>
<feature type="domain" description="Peptidase S1" evidence="4">
    <location>
        <begin position="34"/>
        <end position="279"/>
    </location>
</feature>
<dbReference type="SUPFAM" id="SSF50494">
    <property type="entry name" value="Trypsin-like serine proteases"/>
    <property type="match status" value="1"/>
</dbReference>
<comment type="caution">
    <text evidence="5">The sequence shown here is derived from an EMBL/GenBank/DDBJ whole genome shotgun (WGS) entry which is preliminary data.</text>
</comment>
<dbReference type="EMBL" id="SNXY01000010">
    <property type="protein sequence ID" value="TDP82566.1"/>
    <property type="molecule type" value="Genomic_DNA"/>
</dbReference>
<dbReference type="PROSITE" id="PS50240">
    <property type="entry name" value="TRYPSIN_DOM"/>
    <property type="match status" value="1"/>
</dbReference>
<dbReference type="Proteomes" id="UP000294547">
    <property type="component" value="Unassembled WGS sequence"/>
</dbReference>
<name>A0A4R6RA96_9HYPH</name>
<dbReference type="InterPro" id="IPR001254">
    <property type="entry name" value="Trypsin_dom"/>
</dbReference>
<keyword evidence="2" id="KW-0378">Hydrolase</keyword>
<evidence type="ECO:0000256" key="2">
    <source>
        <dbReference type="RuleBase" id="RU363034"/>
    </source>
</evidence>
<protein>
    <submittedName>
        <fullName evidence="5">Trypsin</fullName>
    </submittedName>
</protein>
<evidence type="ECO:0000313" key="6">
    <source>
        <dbReference type="Proteomes" id="UP000294547"/>
    </source>
</evidence>
<dbReference type="AlphaFoldDB" id="A0A4R6RA96"/>
<evidence type="ECO:0000256" key="3">
    <source>
        <dbReference type="SAM" id="SignalP"/>
    </source>
</evidence>
<dbReference type="InterPro" id="IPR009003">
    <property type="entry name" value="Peptidase_S1_PA"/>
</dbReference>
<dbReference type="GO" id="GO:0006508">
    <property type="term" value="P:proteolysis"/>
    <property type="evidence" value="ECO:0007669"/>
    <property type="project" value="UniProtKB-KW"/>
</dbReference>
<evidence type="ECO:0000256" key="1">
    <source>
        <dbReference type="ARBA" id="ARBA00023157"/>
    </source>
</evidence>
<feature type="chain" id="PRO_5020190770" evidence="3">
    <location>
        <begin position="27"/>
        <end position="281"/>
    </location>
</feature>
<feature type="signal peptide" evidence="3">
    <location>
        <begin position="1"/>
        <end position="26"/>
    </location>
</feature>
<dbReference type="SMART" id="SM00020">
    <property type="entry name" value="Tryp_SPc"/>
    <property type="match status" value="1"/>
</dbReference>
<proteinExistence type="predicted"/>
<evidence type="ECO:0000313" key="5">
    <source>
        <dbReference type="EMBL" id="TDP82566.1"/>
    </source>
</evidence>
<dbReference type="RefSeq" id="WP_165644540.1">
    <property type="nucleotide sequence ID" value="NZ_BSPM01000007.1"/>
</dbReference>
<dbReference type="PROSITE" id="PS00134">
    <property type="entry name" value="TRYPSIN_HIS"/>
    <property type="match status" value="1"/>
</dbReference>
<dbReference type="PANTHER" id="PTHR24252:SF7">
    <property type="entry name" value="HYALIN"/>
    <property type="match status" value="1"/>
</dbReference>
<dbReference type="PROSITE" id="PS00135">
    <property type="entry name" value="TRYPSIN_SER"/>
    <property type="match status" value="1"/>
</dbReference>
<dbReference type="Gene3D" id="2.40.10.10">
    <property type="entry name" value="Trypsin-like serine proteases"/>
    <property type="match status" value="2"/>
</dbReference>
<dbReference type="CDD" id="cd00190">
    <property type="entry name" value="Tryp_SPc"/>
    <property type="match status" value="1"/>
</dbReference>
<reference evidence="5 6" key="1">
    <citation type="submission" date="2019-03" db="EMBL/GenBank/DDBJ databases">
        <title>Genomic Encyclopedia of Type Strains, Phase IV (KMG-IV): sequencing the most valuable type-strain genomes for metagenomic binning, comparative biology and taxonomic classification.</title>
        <authorList>
            <person name="Goeker M."/>
        </authorList>
    </citation>
    <scope>NUCLEOTIDE SEQUENCE [LARGE SCALE GENOMIC DNA]</scope>
    <source>
        <strain evidence="5 6">DSM 102969</strain>
    </source>
</reference>
<keyword evidence="2" id="KW-0645">Protease</keyword>
<dbReference type="InterPro" id="IPR001314">
    <property type="entry name" value="Peptidase_S1A"/>
</dbReference>
<dbReference type="GO" id="GO:0004252">
    <property type="term" value="F:serine-type endopeptidase activity"/>
    <property type="evidence" value="ECO:0007669"/>
    <property type="project" value="InterPro"/>
</dbReference>
<dbReference type="PRINTS" id="PR00722">
    <property type="entry name" value="CHYMOTRYPSIN"/>
</dbReference>
<dbReference type="InterPro" id="IPR033116">
    <property type="entry name" value="TRYPSIN_SER"/>
</dbReference>
<organism evidence="5 6">
    <name type="scientific">Oharaeibacter diazotrophicus</name>
    <dbReference type="NCBI Taxonomy" id="1920512"/>
    <lineage>
        <taxon>Bacteria</taxon>
        <taxon>Pseudomonadati</taxon>
        <taxon>Pseudomonadota</taxon>
        <taxon>Alphaproteobacteria</taxon>
        <taxon>Hyphomicrobiales</taxon>
        <taxon>Pleomorphomonadaceae</taxon>
        <taxon>Oharaeibacter</taxon>
    </lineage>
</organism>
<keyword evidence="2" id="KW-0720">Serine protease</keyword>
<dbReference type="PANTHER" id="PTHR24252">
    <property type="entry name" value="ACROSIN-RELATED"/>
    <property type="match status" value="1"/>
</dbReference>
<keyword evidence="6" id="KW-1185">Reference proteome</keyword>